<evidence type="ECO:0000313" key="1">
    <source>
        <dbReference type="EMBL" id="TBU22317.1"/>
    </source>
</evidence>
<reference evidence="1" key="1">
    <citation type="submission" date="2019-01" db="EMBL/GenBank/DDBJ databases">
        <title>Draft genome sequences of three monokaryotic isolates of the white-rot basidiomycete fungus Dichomitus squalens.</title>
        <authorList>
            <consortium name="DOE Joint Genome Institute"/>
            <person name="Lopez S.C."/>
            <person name="Andreopoulos B."/>
            <person name="Pangilinan J."/>
            <person name="Lipzen A."/>
            <person name="Riley R."/>
            <person name="Ahrendt S."/>
            <person name="Ng V."/>
            <person name="Barry K."/>
            <person name="Daum C."/>
            <person name="Grigoriev I.V."/>
            <person name="Hilden K.S."/>
            <person name="Makela M.R."/>
            <person name="de Vries R.P."/>
        </authorList>
    </citation>
    <scope>NUCLEOTIDE SEQUENCE [LARGE SCALE GENOMIC DNA]</scope>
    <source>
        <strain evidence="1">OM18370.1</strain>
    </source>
</reference>
<protein>
    <submittedName>
        <fullName evidence="1">Uncharacterized protein</fullName>
    </submittedName>
</protein>
<dbReference type="EMBL" id="ML143547">
    <property type="protein sequence ID" value="TBU22317.1"/>
    <property type="molecule type" value="Genomic_DNA"/>
</dbReference>
<name>A0A4Q9M7I2_9APHY</name>
<organism evidence="1">
    <name type="scientific">Dichomitus squalens</name>
    <dbReference type="NCBI Taxonomy" id="114155"/>
    <lineage>
        <taxon>Eukaryota</taxon>
        <taxon>Fungi</taxon>
        <taxon>Dikarya</taxon>
        <taxon>Basidiomycota</taxon>
        <taxon>Agaricomycotina</taxon>
        <taxon>Agaricomycetes</taxon>
        <taxon>Polyporales</taxon>
        <taxon>Polyporaceae</taxon>
        <taxon>Dichomitus</taxon>
    </lineage>
</organism>
<sequence length="144" mass="16015">MREAPCLLVPHSIRISLDVPFSLRRHLHKCPSTGANSCSGTTLPMPIIIRGGHTQPLSLGCCTGYWLGRRTRGGRDRDHSQSDRLLAVNDSHRDSLPTLSVQDRGESGKPPAGVRAWIRRIEAMCNNSSWAVAQRDGRATWLHW</sequence>
<gene>
    <name evidence="1" type="ORF">BD311DRAFT_153176</name>
</gene>
<accession>A0A4Q9M7I2</accession>
<proteinExistence type="predicted"/>
<dbReference type="Proteomes" id="UP000292957">
    <property type="component" value="Unassembled WGS sequence"/>
</dbReference>
<dbReference type="AlphaFoldDB" id="A0A4Q9M7I2"/>